<reference evidence="2 3" key="1">
    <citation type="submission" date="2019-05" db="EMBL/GenBank/DDBJ databases">
        <title>Emergence of the Ug99 lineage of the wheat stem rust pathogen through somatic hybridization.</title>
        <authorList>
            <person name="Li F."/>
            <person name="Upadhyaya N.M."/>
            <person name="Sperschneider J."/>
            <person name="Matny O."/>
            <person name="Nguyen-Phuc H."/>
            <person name="Mago R."/>
            <person name="Raley C."/>
            <person name="Miller M.E."/>
            <person name="Silverstein K.A.T."/>
            <person name="Henningsen E."/>
            <person name="Hirsch C.D."/>
            <person name="Visser B."/>
            <person name="Pretorius Z.A."/>
            <person name="Steffenson B.J."/>
            <person name="Schwessinger B."/>
            <person name="Dodds P.N."/>
            <person name="Figueroa M."/>
        </authorList>
    </citation>
    <scope>NUCLEOTIDE SEQUENCE [LARGE SCALE GENOMIC DNA]</scope>
    <source>
        <strain evidence="2 3">Ug99</strain>
    </source>
</reference>
<feature type="region of interest" description="Disordered" evidence="1">
    <location>
        <begin position="1"/>
        <end position="69"/>
    </location>
</feature>
<protein>
    <submittedName>
        <fullName evidence="2">Uncharacterized protein</fullName>
    </submittedName>
</protein>
<sequence length="84" mass="9346">MDEEKIRMALHSLRMPTAMDRPPEQHSPSPLTHTSHDLSVGVSQNLSISSGERPGEDRPSCKFNQPDELKTSNTVLHALQIDQS</sequence>
<name>A0A5B0RDV1_PUCGR</name>
<dbReference type="EMBL" id="VDEP01000213">
    <property type="protein sequence ID" value="KAA1122934.1"/>
    <property type="molecule type" value="Genomic_DNA"/>
</dbReference>
<dbReference type="Proteomes" id="UP000325313">
    <property type="component" value="Unassembled WGS sequence"/>
</dbReference>
<gene>
    <name evidence="2" type="ORF">PGTUg99_001656</name>
</gene>
<evidence type="ECO:0000313" key="2">
    <source>
        <dbReference type="EMBL" id="KAA1122934.1"/>
    </source>
</evidence>
<organism evidence="2 3">
    <name type="scientific">Puccinia graminis f. sp. tritici</name>
    <dbReference type="NCBI Taxonomy" id="56615"/>
    <lineage>
        <taxon>Eukaryota</taxon>
        <taxon>Fungi</taxon>
        <taxon>Dikarya</taxon>
        <taxon>Basidiomycota</taxon>
        <taxon>Pucciniomycotina</taxon>
        <taxon>Pucciniomycetes</taxon>
        <taxon>Pucciniales</taxon>
        <taxon>Pucciniaceae</taxon>
        <taxon>Puccinia</taxon>
    </lineage>
</organism>
<feature type="compositionally biased region" description="Basic and acidic residues" evidence="1">
    <location>
        <begin position="53"/>
        <end position="69"/>
    </location>
</feature>
<dbReference type="AlphaFoldDB" id="A0A5B0RDV1"/>
<comment type="caution">
    <text evidence="2">The sequence shown here is derived from an EMBL/GenBank/DDBJ whole genome shotgun (WGS) entry which is preliminary data.</text>
</comment>
<feature type="compositionally biased region" description="Polar residues" evidence="1">
    <location>
        <begin position="41"/>
        <end position="50"/>
    </location>
</feature>
<proteinExistence type="predicted"/>
<evidence type="ECO:0000256" key="1">
    <source>
        <dbReference type="SAM" id="MobiDB-lite"/>
    </source>
</evidence>
<accession>A0A5B0RDV1</accession>
<evidence type="ECO:0000313" key="3">
    <source>
        <dbReference type="Proteomes" id="UP000325313"/>
    </source>
</evidence>